<evidence type="ECO:0000313" key="2">
    <source>
        <dbReference type="EMBL" id="MFC5175630.1"/>
    </source>
</evidence>
<name>A0ABW0BEF8_9ACTN</name>
<dbReference type="EMBL" id="JBHSKD010000003">
    <property type="protein sequence ID" value="MFC5175630.1"/>
    <property type="molecule type" value="Genomic_DNA"/>
</dbReference>
<gene>
    <name evidence="2" type="ORF">ACFPGP_03035</name>
</gene>
<comment type="caution">
    <text evidence="2">The sequence shown here is derived from an EMBL/GenBank/DDBJ whole genome shotgun (WGS) entry which is preliminary data.</text>
</comment>
<feature type="transmembrane region" description="Helical" evidence="1">
    <location>
        <begin position="23"/>
        <end position="44"/>
    </location>
</feature>
<keyword evidence="1" id="KW-0472">Membrane</keyword>
<accession>A0ABW0BEF8</accession>
<keyword evidence="1" id="KW-1133">Transmembrane helix</keyword>
<reference evidence="3" key="1">
    <citation type="journal article" date="2019" name="Int. J. Syst. Evol. Microbiol.">
        <title>The Global Catalogue of Microorganisms (GCM) 10K type strain sequencing project: providing services to taxonomists for standard genome sequencing and annotation.</title>
        <authorList>
            <consortium name="The Broad Institute Genomics Platform"/>
            <consortium name="The Broad Institute Genome Sequencing Center for Infectious Disease"/>
            <person name="Wu L."/>
            <person name="Ma J."/>
        </authorList>
    </citation>
    <scope>NUCLEOTIDE SEQUENCE [LARGE SCALE GENOMIC DNA]</scope>
    <source>
        <strain evidence="3">DFY41</strain>
    </source>
</reference>
<dbReference type="Proteomes" id="UP001596087">
    <property type="component" value="Unassembled WGS sequence"/>
</dbReference>
<sequence>MSKQVSQIIVMAPDFNSDGIVEWGVKNIIPIVLLVVGIGIIASARKGQMSQNAMTITNIMLGCIVIAGAALFYGFADNIASFVFAE</sequence>
<feature type="transmembrane region" description="Helical" evidence="1">
    <location>
        <begin position="56"/>
        <end position="76"/>
    </location>
</feature>
<evidence type="ECO:0000256" key="1">
    <source>
        <dbReference type="SAM" id="Phobius"/>
    </source>
</evidence>
<dbReference type="RefSeq" id="WP_378586685.1">
    <property type="nucleotide sequence ID" value="NZ_JBHSKD010000003.1"/>
</dbReference>
<organism evidence="2 3">
    <name type="scientific">Nocardioides taihuensis</name>
    <dbReference type="NCBI Taxonomy" id="1835606"/>
    <lineage>
        <taxon>Bacteria</taxon>
        <taxon>Bacillati</taxon>
        <taxon>Actinomycetota</taxon>
        <taxon>Actinomycetes</taxon>
        <taxon>Propionibacteriales</taxon>
        <taxon>Nocardioidaceae</taxon>
        <taxon>Nocardioides</taxon>
    </lineage>
</organism>
<keyword evidence="1" id="KW-0812">Transmembrane</keyword>
<keyword evidence="3" id="KW-1185">Reference proteome</keyword>
<protein>
    <submittedName>
        <fullName evidence="2">Uncharacterized protein</fullName>
    </submittedName>
</protein>
<evidence type="ECO:0000313" key="3">
    <source>
        <dbReference type="Proteomes" id="UP001596087"/>
    </source>
</evidence>
<proteinExistence type="predicted"/>